<dbReference type="HAMAP" id="MF_00048">
    <property type="entry name" value="UPF0102"/>
    <property type="match status" value="1"/>
</dbReference>
<sequence>MARPAAASPFAPDPLAEHNRLLGERGETIAARHLTGLGMVLLDRNWRCDAGEIDLVLRDGTVLVICEVKTRTSTDYGDPLEAIDQRKADRLRRLGARWLRLHDCHPDDVRIDMVGVLAPPGRPVEVEHVEAIG</sequence>
<organism evidence="1">
    <name type="scientific">metagenome</name>
    <dbReference type="NCBI Taxonomy" id="256318"/>
    <lineage>
        <taxon>unclassified sequences</taxon>
        <taxon>metagenomes</taxon>
    </lineage>
</organism>
<dbReference type="GO" id="GO:0004519">
    <property type="term" value="F:endonuclease activity"/>
    <property type="evidence" value="ECO:0007669"/>
    <property type="project" value="UniProtKB-KW"/>
</dbReference>
<dbReference type="SUPFAM" id="SSF52980">
    <property type="entry name" value="Restriction endonuclease-like"/>
    <property type="match status" value="1"/>
</dbReference>
<name>A0A2P2C625_9ZZZZ</name>
<dbReference type="InterPro" id="IPR011856">
    <property type="entry name" value="tRNA_endonuc-like_dom_sf"/>
</dbReference>
<protein>
    <submittedName>
        <fullName evidence="1">Endonuclease related to Holliday junction resolvase</fullName>
    </submittedName>
</protein>
<dbReference type="CDD" id="cd20736">
    <property type="entry name" value="PoNe_Nuclease"/>
    <property type="match status" value="1"/>
</dbReference>
<keyword evidence="1" id="KW-0255">Endonuclease</keyword>
<dbReference type="NCBIfam" id="NF009154">
    <property type="entry name" value="PRK12497.3-3"/>
    <property type="match status" value="1"/>
</dbReference>
<dbReference type="PANTHER" id="PTHR34039:SF1">
    <property type="entry name" value="UPF0102 PROTEIN YRAN"/>
    <property type="match status" value="1"/>
</dbReference>
<dbReference type="InterPro" id="IPR003509">
    <property type="entry name" value="UPF0102_YraN-like"/>
</dbReference>
<dbReference type="EMBL" id="CZKB01000001">
    <property type="protein sequence ID" value="CUR56222.1"/>
    <property type="molecule type" value="Genomic_DNA"/>
</dbReference>
<gene>
    <name evidence="1" type="ORF">NOCA110183</name>
</gene>
<dbReference type="GO" id="GO:0003676">
    <property type="term" value="F:nucleic acid binding"/>
    <property type="evidence" value="ECO:0007669"/>
    <property type="project" value="InterPro"/>
</dbReference>
<dbReference type="InterPro" id="IPR011335">
    <property type="entry name" value="Restrct_endonuc-II-like"/>
</dbReference>
<dbReference type="Pfam" id="PF02021">
    <property type="entry name" value="UPF0102"/>
    <property type="match status" value="1"/>
</dbReference>
<dbReference type="Gene3D" id="3.40.1350.10">
    <property type="match status" value="1"/>
</dbReference>
<keyword evidence="1" id="KW-0378">Hydrolase</keyword>
<keyword evidence="1" id="KW-0540">Nuclease</keyword>
<accession>A0A2P2C625</accession>
<dbReference type="AlphaFoldDB" id="A0A2P2C625"/>
<dbReference type="PANTHER" id="PTHR34039">
    <property type="entry name" value="UPF0102 PROTEIN YRAN"/>
    <property type="match status" value="1"/>
</dbReference>
<dbReference type="NCBIfam" id="NF009150">
    <property type="entry name" value="PRK12497.1-3"/>
    <property type="match status" value="1"/>
</dbReference>
<proteinExistence type="inferred from homology"/>
<evidence type="ECO:0000313" key="1">
    <source>
        <dbReference type="EMBL" id="CUR56222.1"/>
    </source>
</evidence>
<reference evidence="1" key="1">
    <citation type="submission" date="2015-08" db="EMBL/GenBank/DDBJ databases">
        <authorList>
            <person name="Babu N.S."/>
            <person name="Beckwith C.J."/>
            <person name="Beseler K.G."/>
            <person name="Brison A."/>
            <person name="Carone J.V."/>
            <person name="Caskin T.P."/>
            <person name="Diamond M."/>
            <person name="Durham M.E."/>
            <person name="Foxe J.M."/>
            <person name="Go M."/>
            <person name="Henderson B.A."/>
            <person name="Jones I.B."/>
            <person name="McGettigan J.A."/>
            <person name="Micheletti S.J."/>
            <person name="Nasrallah M.E."/>
            <person name="Ortiz D."/>
            <person name="Piller C.R."/>
            <person name="Privatt S.R."/>
            <person name="Schneider S.L."/>
            <person name="Sharp S."/>
            <person name="Smith T.C."/>
            <person name="Stanton J.D."/>
            <person name="Ullery H.E."/>
            <person name="Wilson R.J."/>
            <person name="Serrano M.G."/>
            <person name="Buck G."/>
            <person name="Lee V."/>
            <person name="Wang Y."/>
            <person name="Carvalho R."/>
            <person name="Voegtly L."/>
            <person name="Shi R."/>
            <person name="Duckworth R."/>
            <person name="Johnson A."/>
            <person name="Loviza R."/>
            <person name="Walstead R."/>
            <person name="Shah Z."/>
            <person name="Kiflezghi M."/>
            <person name="Wade K."/>
            <person name="Ball S.L."/>
            <person name="Bradley K.W."/>
            <person name="Asai D.J."/>
            <person name="Bowman C.A."/>
            <person name="Russell D.A."/>
            <person name="Pope W.H."/>
            <person name="Jacobs-Sera D."/>
            <person name="Hendrix R.W."/>
            <person name="Hatfull G.F."/>
        </authorList>
    </citation>
    <scope>NUCLEOTIDE SEQUENCE</scope>
</reference>